<evidence type="ECO:0000313" key="2">
    <source>
        <dbReference type="EMBL" id="BDG05151.1"/>
    </source>
</evidence>
<gene>
    <name evidence="2" type="ORF">AMOR_41470</name>
</gene>
<feature type="domain" description="Bacterial bifunctional deaminase-reductase C-terminal" evidence="1">
    <location>
        <begin position="8"/>
        <end position="165"/>
    </location>
</feature>
<accession>A0ABN6MW50</accession>
<reference evidence="3" key="1">
    <citation type="journal article" date="2022" name="Int. J. Syst. Evol. Microbiol.">
        <title>Anaeromyxobacter oryzae sp. nov., Anaeromyxobacter diazotrophicus sp. nov. and Anaeromyxobacter paludicola sp. nov., isolated from paddy soils.</title>
        <authorList>
            <person name="Itoh H."/>
            <person name="Xu Z."/>
            <person name="Mise K."/>
            <person name="Masuda Y."/>
            <person name="Ushijima N."/>
            <person name="Hayakawa C."/>
            <person name="Shiratori Y."/>
            <person name="Senoo K."/>
        </authorList>
    </citation>
    <scope>NUCLEOTIDE SEQUENCE [LARGE SCALE GENOMIC DNA]</scope>
    <source>
        <strain evidence="3">Red232</strain>
    </source>
</reference>
<dbReference type="InterPro" id="IPR024072">
    <property type="entry name" value="DHFR-like_dom_sf"/>
</dbReference>
<proteinExistence type="predicted"/>
<dbReference type="Proteomes" id="UP001162891">
    <property type="component" value="Chromosome"/>
</dbReference>
<dbReference type="InterPro" id="IPR050765">
    <property type="entry name" value="Riboflavin_Biosynth_HTPR"/>
</dbReference>
<dbReference type="RefSeq" id="WP_248353708.1">
    <property type="nucleotide sequence ID" value="NZ_AP025591.1"/>
</dbReference>
<dbReference type="SUPFAM" id="SSF53597">
    <property type="entry name" value="Dihydrofolate reductase-like"/>
    <property type="match status" value="1"/>
</dbReference>
<protein>
    <submittedName>
        <fullName evidence="2">Deaminase</fullName>
    </submittedName>
</protein>
<dbReference type="InterPro" id="IPR002734">
    <property type="entry name" value="RibDG_C"/>
</dbReference>
<evidence type="ECO:0000259" key="1">
    <source>
        <dbReference type="Pfam" id="PF01872"/>
    </source>
</evidence>
<dbReference type="PANTHER" id="PTHR38011:SF11">
    <property type="entry name" value="2,5-DIAMINO-6-RIBOSYLAMINO-4(3H)-PYRIMIDINONE 5'-PHOSPHATE REDUCTASE"/>
    <property type="match status" value="1"/>
</dbReference>
<dbReference type="PANTHER" id="PTHR38011">
    <property type="entry name" value="DIHYDROFOLATE REDUCTASE FAMILY PROTEIN (AFU_ORTHOLOGUE AFUA_8G06820)"/>
    <property type="match status" value="1"/>
</dbReference>
<dbReference type="EMBL" id="AP025591">
    <property type="protein sequence ID" value="BDG05151.1"/>
    <property type="molecule type" value="Genomic_DNA"/>
</dbReference>
<sequence>MTRPRCAAFLAMSLDGFIARPDGRVDWLDPYPAPPEEYGAFFAGVDTVLVGRETYDLVATFPEWPYEGKRVVVLTHRPPAPRHGESFTAGEPAEVLARLAATGSRSLYVDGGAVVSQFLAADLVDELTVTIVPLVLGAGRRLFQGALPERRFSLVDSRALPSGLVRITYRTAGR</sequence>
<keyword evidence="3" id="KW-1185">Reference proteome</keyword>
<dbReference type="Gene3D" id="3.40.430.10">
    <property type="entry name" value="Dihydrofolate Reductase, subunit A"/>
    <property type="match status" value="1"/>
</dbReference>
<organism evidence="2 3">
    <name type="scientific">Anaeromyxobacter oryzae</name>
    <dbReference type="NCBI Taxonomy" id="2918170"/>
    <lineage>
        <taxon>Bacteria</taxon>
        <taxon>Pseudomonadati</taxon>
        <taxon>Myxococcota</taxon>
        <taxon>Myxococcia</taxon>
        <taxon>Myxococcales</taxon>
        <taxon>Cystobacterineae</taxon>
        <taxon>Anaeromyxobacteraceae</taxon>
        <taxon>Anaeromyxobacter</taxon>
    </lineage>
</organism>
<name>A0ABN6MW50_9BACT</name>
<evidence type="ECO:0000313" key="3">
    <source>
        <dbReference type="Proteomes" id="UP001162891"/>
    </source>
</evidence>
<dbReference type="Pfam" id="PF01872">
    <property type="entry name" value="RibD_C"/>
    <property type="match status" value="1"/>
</dbReference>